<proteinExistence type="predicted"/>
<sequence>MNKIIKTGKCGVNADYQIIANIGKSVMFLLFFLICCPVDAQEQNGWTANDSVRLTKMLNGEIPIHIDDAFKKELEQSMIGHPIIDDNRHWNDFKLDIDFKDNFPNVVNTDCGTVFYNRLKHDNNLWNGNFKRKSIIIDSQTDKNLYFINVQQNTNIAIPFNNRLNFNLYGDYTQYKMNSAIIPPTAIPYTIG</sequence>
<feature type="non-terminal residue" evidence="1">
    <location>
        <position position="192"/>
    </location>
</feature>
<organism evidence="1 2">
    <name type="scientific">Candidatus Parabacteroides intestinigallinarum</name>
    <dbReference type="NCBI Taxonomy" id="2838722"/>
    <lineage>
        <taxon>Bacteria</taxon>
        <taxon>Pseudomonadati</taxon>
        <taxon>Bacteroidota</taxon>
        <taxon>Bacteroidia</taxon>
        <taxon>Bacteroidales</taxon>
        <taxon>Tannerellaceae</taxon>
        <taxon>Parabacteroides</taxon>
    </lineage>
</organism>
<name>A0A9D1XT96_9BACT</name>
<evidence type="ECO:0000313" key="2">
    <source>
        <dbReference type="Proteomes" id="UP000823847"/>
    </source>
</evidence>
<protein>
    <submittedName>
        <fullName evidence="1">DUF4858 domain-containing protein</fullName>
    </submittedName>
</protein>
<dbReference type="EMBL" id="DXEN01000084">
    <property type="protein sequence ID" value="HIX87228.1"/>
    <property type="molecule type" value="Genomic_DNA"/>
</dbReference>
<evidence type="ECO:0000313" key="1">
    <source>
        <dbReference type="EMBL" id="HIX87228.1"/>
    </source>
</evidence>
<comment type="caution">
    <text evidence="1">The sequence shown here is derived from an EMBL/GenBank/DDBJ whole genome shotgun (WGS) entry which is preliminary data.</text>
</comment>
<reference evidence="1" key="1">
    <citation type="journal article" date="2021" name="PeerJ">
        <title>Extensive microbial diversity within the chicken gut microbiome revealed by metagenomics and culture.</title>
        <authorList>
            <person name="Gilroy R."/>
            <person name="Ravi A."/>
            <person name="Getino M."/>
            <person name="Pursley I."/>
            <person name="Horton D.L."/>
            <person name="Alikhan N.F."/>
            <person name="Baker D."/>
            <person name="Gharbi K."/>
            <person name="Hall N."/>
            <person name="Watson M."/>
            <person name="Adriaenssens E.M."/>
            <person name="Foster-Nyarko E."/>
            <person name="Jarju S."/>
            <person name="Secka A."/>
            <person name="Antonio M."/>
            <person name="Oren A."/>
            <person name="Chaudhuri R.R."/>
            <person name="La Ragione R."/>
            <person name="Hildebrand F."/>
            <person name="Pallen M.J."/>
        </authorList>
    </citation>
    <scope>NUCLEOTIDE SEQUENCE</scope>
    <source>
        <strain evidence="1">ChiHecec2B26-12326</strain>
    </source>
</reference>
<dbReference type="Proteomes" id="UP000823847">
    <property type="component" value="Unassembled WGS sequence"/>
</dbReference>
<reference evidence="1" key="2">
    <citation type="submission" date="2021-04" db="EMBL/GenBank/DDBJ databases">
        <authorList>
            <person name="Gilroy R."/>
        </authorList>
    </citation>
    <scope>NUCLEOTIDE SEQUENCE</scope>
    <source>
        <strain evidence="1">ChiHecec2B26-12326</strain>
    </source>
</reference>
<gene>
    <name evidence="1" type="ORF">H9848_11585</name>
</gene>
<dbReference type="AlphaFoldDB" id="A0A9D1XT96"/>
<accession>A0A9D1XT96</accession>